<name>J9GCK0_9ZZZZ</name>
<dbReference type="InterPro" id="IPR004103">
    <property type="entry name" value="Lyase_8_C"/>
</dbReference>
<dbReference type="InterPro" id="IPR014718">
    <property type="entry name" value="GH-type_carb-bd"/>
</dbReference>
<dbReference type="SUPFAM" id="SSF49863">
    <property type="entry name" value="Hyaluronate lyase-like, C-terminal domain"/>
    <property type="match status" value="1"/>
</dbReference>
<dbReference type="EC" id="4.2.2.5" evidence="4"/>
<dbReference type="InterPro" id="IPR038970">
    <property type="entry name" value="Lyase_8"/>
</dbReference>
<evidence type="ECO:0000259" key="3">
    <source>
        <dbReference type="Pfam" id="PF02884"/>
    </source>
</evidence>
<dbReference type="EMBL" id="AMCI01004935">
    <property type="protein sequence ID" value="EJW97114.1"/>
    <property type="molecule type" value="Genomic_DNA"/>
</dbReference>
<dbReference type="PANTHER" id="PTHR38481">
    <property type="entry name" value="HYALURONATE LYASE"/>
    <property type="match status" value="1"/>
</dbReference>
<dbReference type="InterPro" id="IPR011071">
    <property type="entry name" value="Lyase_8-like_C"/>
</dbReference>
<proteinExistence type="predicted"/>
<dbReference type="GO" id="GO:0005576">
    <property type="term" value="C:extracellular region"/>
    <property type="evidence" value="ECO:0007669"/>
    <property type="project" value="InterPro"/>
</dbReference>
<evidence type="ECO:0000256" key="1">
    <source>
        <dbReference type="ARBA" id="ARBA00023239"/>
    </source>
</evidence>
<dbReference type="Pfam" id="PF02884">
    <property type="entry name" value="Lyase_8_C"/>
    <property type="match status" value="1"/>
</dbReference>
<dbReference type="PANTHER" id="PTHR38481:SF1">
    <property type="entry name" value="HYALURONATE LYASE"/>
    <property type="match status" value="1"/>
</dbReference>
<protein>
    <submittedName>
        <fullName evidence="4">Protein containing Polysaccharide lyase family 8</fullName>
        <ecNumber evidence="4">4.2.2.5</ecNumber>
    </submittedName>
</protein>
<feature type="domain" description="Polysaccharide lyase family 8 C-terminal" evidence="3">
    <location>
        <begin position="148"/>
        <end position="211"/>
    </location>
</feature>
<gene>
    <name evidence="4" type="ORF">EVA_14779</name>
</gene>
<accession>J9GCK0</accession>
<evidence type="ECO:0000313" key="4">
    <source>
        <dbReference type="EMBL" id="EJW97114.1"/>
    </source>
</evidence>
<reference evidence="4" key="1">
    <citation type="journal article" date="2012" name="PLoS ONE">
        <title>Gene sets for utilization of primary and secondary nutrition supplies in the distal gut of endangered iberian lynx.</title>
        <authorList>
            <person name="Alcaide M."/>
            <person name="Messina E."/>
            <person name="Richter M."/>
            <person name="Bargiela R."/>
            <person name="Peplies J."/>
            <person name="Huws S.A."/>
            <person name="Newbold C.J."/>
            <person name="Golyshin P.N."/>
            <person name="Simon M.A."/>
            <person name="Lopez G."/>
            <person name="Yakimov M.M."/>
            <person name="Ferrer M."/>
        </authorList>
    </citation>
    <scope>NUCLEOTIDE SEQUENCE</scope>
</reference>
<evidence type="ECO:0000259" key="2">
    <source>
        <dbReference type="Pfam" id="PF02278"/>
    </source>
</evidence>
<sequence>MGAGISSNTGNCVETILENRKIALDGQNRVFLNGEEYELPLRKAQSGVLSSNRGEKVKARTLTLEGECDSKISWYFPGKDPAELYLLKEQRTGDWKHQGDFSGEVTASFFTALFRHGKNPEGAEYAYLILPGMDSKQAVEFAKNPTIEVLQNDERAAAVLDKENSIIAVNFWQPGTVAGMECDTPASVVLLKSKDRVAVAVADPTQRNRKIRLILPFEVRSVKKARCQCASDQSGA</sequence>
<dbReference type="AlphaFoldDB" id="J9GCK0"/>
<dbReference type="GO" id="GO:0005975">
    <property type="term" value="P:carbohydrate metabolic process"/>
    <property type="evidence" value="ECO:0007669"/>
    <property type="project" value="InterPro"/>
</dbReference>
<feature type="domain" description="Polysaccharide lyase family 8 central" evidence="2">
    <location>
        <begin position="2"/>
        <end position="133"/>
    </location>
</feature>
<dbReference type="GO" id="GO:0030341">
    <property type="term" value="F:chondroitin AC lyase activity"/>
    <property type="evidence" value="ECO:0007669"/>
    <property type="project" value="UniProtKB-EC"/>
</dbReference>
<dbReference type="GO" id="GO:0030246">
    <property type="term" value="F:carbohydrate binding"/>
    <property type="evidence" value="ECO:0007669"/>
    <property type="project" value="InterPro"/>
</dbReference>
<keyword evidence="1 4" id="KW-0456">Lyase</keyword>
<dbReference type="Gene3D" id="2.70.98.10">
    <property type="match status" value="1"/>
</dbReference>
<dbReference type="Gene3D" id="2.60.220.10">
    <property type="entry name" value="Polysaccharide lyase family 8-like, C-terminal"/>
    <property type="match status" value="1"/>
</dbReference>
<comment type="caution">
    <text evidence="4">The sequence shown here is derived from an EMBL/GenBank/DDBJ whole genome shotgun (WGS) entry which is preliminary data.</text>
</comment>
<dbReference type="Pfam" id="PF02278">
    <property type="entry name" value="Lyase_8"/>
    <property type="match status" value="1"/>
</dbReference>
<dbReference type="InterPro" id="IPR003159">
    <property type="entry name" value="Lyase_8_central_dom"/>
</dbReference>
<dbReference type="InterPro" id="IPR011013">
    <property type="entry name" value="Gal_mutarotase_sf_dom"/>
</dbReference>
<organism evidence="4">
    <name type="scientific">gut metagenome</name>
    <dbReference type="NCBI Taxonomy" id="749906"/>
    <lineage>
        <taxon>unclassified sequences</taxon>
        <taxon>metagenomes</taxon>
        <taxon>organismal metagenomes</taxon>
    </lineage>
</organism>
<dbReference type="SUPFAM" id="SSF74650">
    <property type="entry name" value="Galactose mutarotase-like"/>
    <property type="match status" value="1"/>
</dbReference>